<dbReference type="STRING" id="573063.Metin_0419"/>
<comment type="subunit">
    <text evidence="13">Monomer.</text>
</comment>
<feature type="binding site" evidence="13">
    <location>
        <position position="37"/>
    </location>
    <ligand>
        <name>substrate</name>
    </ligand>
</feature>
<evidence type="ECO:0000256" key="5">
    <source>
        <dbReference type="ARBA" id="ARBA00013061"/>
    </source>
</evidence>
<dbReference type="InterPro" id="IPR001576">
    <property type="entry name" value="Phosphoglycerate_kinase"/>
</dbReference>
<name>D5VR86_METIM</name>
<feature type="binding site" evidence="14">
    <location>
        <position position="37"/>
    </location>
    <ligand>
        <name>(2R)-3-phosphoglycerate</name>
        <dbReference type="ChEBI" id="CHEBI:58272"/>
    </ligand>
</feature>
<dbReference type="Pfam" id="PF00162">
    <property type="entry name" value="PGK"/>
    <property type="match status" value="1"/>
</dbReference>
<dbReference type="InterPro" id="IPR036043">
    <property type="entry name" value="Phosphoglycerate_kinase_sf"/>
</dbReference>
<sequence>MFLTMDNFDFNNKSVVVRVDINCPLDPDSGEILDDKRIREVCDTLKELINSEAKVTILAHQSRPGKKDFTSLSEHCKVLSEHLNHEVEFIDELFSRRVRERILNLEPGEAIMLENVRFSSEEVLSDWKKWEGITPKKQGETYFIKKLAPLFNYFINDAFPAAHRAQPSLVGFSYYMPAIAGRLMEKEIKVLSKVRDDPENPCVYSLGGAKADDSIKIMMNVIEKVDKILTSGVVGNIFLIAKGYDLGRENKEIIKNLGLEGEIEKAKKLLEKYGEKILTPVDLALEVDGERVERKVTEKIDKPAYDIGSETIEIYSEVLKEAKTIVANGPAGVFEKEKFSYGTRKLLEAMANSKAFTVIGGGHLSAVAELYGFSDKIDHISTGGGSTLSFLSGERLPVIEVLKMSYEKY</sequence>
<dbReference type="KEGG" id="mif:Metin_0419"/>
<dbReference type="GO" id="GO:0005524">
    <property type="term" value="F:ATP binding"/>
    <property type="evidence" value="ECO:0007669"/>
    <property type="project" value="UniProtKB-KW"/>
</dbReference>
<evidence type="ECO:0000256" key="12">
    <source>
        <dbReference type="ARBA" id="ARBA00023152"/>
    </source>
</evidence>
<keyword evidence="7 13" id="KW-0963">Cytoplasm</keyword>
<dbReference type="UniPathway" id="UPA00109">
    <property type="reaction ID" value="UER00185"/>
</dbReference>
<evidence type="ECO:0000256" key="2">
    <source>
        <dbReference type="ARBA" id="ARBA00004496"/>
    </source>
</evidence>
<dbReference type="SUPFAM" id="SSF53748">
    <property type="entry name" value="Phosphoglycerate kinase"/>
    <property type="match status" value="1"/>
</dbReference>
<dbReference type="PANTHER" id="PTHR11406">
    <property type="entry name" value="PHOSPHOGLYCERATE KINASE"/>
    <property type="match status" value="1"/>
</dbReference>
<dbReference type="HOGENOM" id="CLU_025427_0_2_2"/>
<dbReference type="eggNOG" id="arCOG00496">
    <property type="taxonomic scope" value="Archaea"/>
</dbReference>
<evidence type="ECO:0000256" key="1">
    <source>
        <dbReference type="ARBA" id="ARBA00000642"/>
    </source>
</evidence>
<comment type="catalytic activity">
    <reaction evidence="1 13 16">
        <text>(2R)-3-phosphoglycerate + ATP = (2R)-3-phospho-glyceroyl phosphate + ADP</text>
        <dbReference type="Rhea" id="RHEA:14801"/>
        <dbReference type="ChEBI" id="CHEBI:30616"/>
        <dbReference type="ChEBI" id="CHEBI:57604"/>
        <dbReference type="ChEBI" id="CHEBI:58272"/>
        <dbReference type="ChEBI" id="CHEBI:456216"/>
        <dbReference type="EC" id="2.7.2.3"/>
    </reaction>
</comment>
<feature type="binding site" evidence="13">
    <location>
        <position position="117"/>
    </location>
    <ligand>
        <name>substrate</name>
    </ligand>
</feature>
<evidence type="ECO:0000256" key="14">
    <source>
        <dbReference type="PIRSR" id="PIRSR000724-1"/>
    </source>
</evidence>
<evidence type="ECO:0000256" key="13">
    <source>
        <dbReference type="HAMAP-Rule" id="MF_00145"/>
    </source>
</evidence>
<keyword evidence="10 13" id="KW-0418">Kinase</keyword>
<evidence type="ECO:0000256" key="11">
    <source>
        <dbReference type="ARBA" id="ARBA00022840"/>
    </source>
</evidence>
<comment type="pathway">
    <text evidence="3 13">Carbohydrate degradation; glycolysis; pyruvate from D-glyceraldehyde 3-phosphate: step 2/5.</text>
</comment>
<dbReference type="RefSeq" id="WP_013099835.1">
    <property type="nucleotide sequence ID" value="NC_014122.1"/>
</dbReference>
<dbReference type="GO" id="GO:0005829">
    <property type="term" value="C:cytosol"/>
    <property type="evidence" value="ECO:0007669"/>
    <property type="project" value="TreeGrafter"/>
</dbReference>
<dbReference type="GO" id="GO:0006096">
    <property type="term" value="P:glycolytic process"/>
    <property type="evidence" value="ECO:0007669"/>
    <property type="project" value="UniProtKB-UniRule"/>
</dbReference>
<gene>
    <name evidence="13" type="primary">pgk</name>
    <name evidence="17" type="ordered locus">Metin_0419</name>
</gene>
<evidence type="ECO:0000256" key="9">
    <source>
        <dbReference type="ARBA" id="ARBA00022741"/>
    </source>
</evidence>
<dbReference type="EC" id="2.7.2.3" evidence="5 13"/>
<dbReference type="AlphaFoldDB" id="D5VR86"/>
<comment type="subcellular location">
    <subcellularLocation>
        <location evidence="2 13">Cytoplasm</location>
    </subcellularLocation>
</comment>
<keyword evidence="18" id="KW-1185">Reference proteome</keyword>
<accession>D5VR86</accession>
<dbReference type="Gene3D" id="3.40.50.1260">
    <property type="entry name" value="Phosphoglycerate kinase, N-terminal domain"/>
    <property type="match status" value="2"/>
</dbReference>
<feature type="binding site" evidence="14">
    <location>
        <position position="117"/>
    </location>
    <ligand>
        <name>(2R)-3-phosphoglycerate</name>
        <dbReference type="ChEBI" id="CHEBI:58272"/>
    </ligand>
</feature>
<proteinExistence type="inferred from homology"/>
<dbReference type="GO" id="GO:0006094">
    <property type="term" value="P:gluconeogenesis"/>
    <property type="evidence" value="ECO:0007669"/>
    <property type="project" value="TreeGrafter"/>
</dbReference>
<evidence type="ECO:0000256" key="15">
    <source>
        <dbReference type="PIRSR" id="PIRSR000724-2"/>
    </source>
</evidence>
<dbReference type="FunFam" id="3.40.50.1260:FF:000012">
    <property type="entry name" value="Phosphoglycerate kinase"/>
    <property type="match status" value="1"/>
</dbReference>
<feature type="binding site" evidence="13 14">
    <location>
        <begin position="60"/>
        <end position="63"/>
    </location>
    <ligand>
        <name>substrate</name>
    </ligand>
</feature>
<evidence type="ECO:0000256" key="7">
    <source>
        <dbReference type="ARBA" id="ARBA00022490"/>
    </source>
</evidence>
<keyword evidence="11 13" id="KW-0067">ATP-binding</keyword>
<dbReference type="PIRSF" id="PIRSF000724">
    <property type="entry name" value="Pgk"/>
    <property type="match status" value="1"/>
</dbReference>
<evidence type="ECO:0000313" key="18">
    <source>
        <dbReference type="Proteomes" id="UP000002061"/>
    </source>
</evidence>
<protein>
    <recommendedName>
        <fullName evidence="6 13">Phosphoglycerate kinase</fullName>
        <ecNumber evidence="5 13">2.7.2.3</ecNumber>
    </recommendedName>
</protein>
<evidence type="ECO:0000256" key="6">
    <source>
        <dbReference type="ARBA" id="ARBA00016471"/>
    </source>
</evidence>
<dbReference type="HAMAP" id="MF_00145">
    <property type="entry name" value="Phosphoglyc_kinase"/>
    <property type="match status" value="1"/>
</dbReference>
<dbReference type="FunFam" id="3.40.50.1260:FF:000006">
    <property type="entry name" value="Phosphoglycerate kinase"/>
    <property type="match status" value="1"/>
</dbReference>
<feature type="binding site" evidence="13 15">
    <location>
        <position position="335"/>
    </location>
    <ligand>
        <name>ATP</name>
        <dbReference type="ChEBI" id="CHEBI:30616"/>
    </ligand>
</feature>
<keyword evidence="9 13" id="KW-0547">Nucleotide-binding</keyword>
<organism evidence="17 18">
    <name type="scientific">Methanocaldococcus infernus (strain DSM 11812 / JCM 15783 / ME)</name>
    <dbReference type="NCBI Taxonomy" id="573063"/>
    <lineage>
        <taxon>Archaea</taxon>
        <taxon>Methanobacteriati</taxon>
        <taxon>Methanobacteriota</taxon>
        <taxon>Methanomada group</taxon>
        <taxon>Methanococci</taxon>
        <taxon>Methanococcales</taxon>
        <taxon>Methanocaldococcaceae</taxon>
        <taxon>Methanocaldococcus</taxon>
    </lineage>
</organism>
<feature type="binding site" evidence="14">
    <location>
        <position position="164"/>
    </location>
    <ligand>
        <name>(2R)-3-phosphoglycerate</name>
        <dbReference type="ChEBI" id="CHEBI:58272"/>
    </ligand>
</feature>
<dbReference type="OrthoDB" id="6575at2157"/>
<comment type="similarity">
    <text evidence="4 13 16">Belongs to the phosphoglycerate kinase family.</text>
</comment>
<evidence type="ECO:0000256" key="4">
    <source>
        <dbReference type="ARBA" id="ARBA00008982"/>
    </source>
</evidence>
<dbReference type="GeneID" id="9131423"/>
<dbReference type="PRINTS" id="PR00477">
    <property type="entry name" value="PHGLYCKINASE"/>
</dbReference>
<evidence type="ECO:0000313" key="17">
    <source>
        <dbReference type="EMBL" id="ADG13089.1"/>
    </source>
</evidence>
<dbReference type="InterPro" id="IPR015824">
    <property type="entry name" value="Phosphoglycerate_kinase_N"/>
</dbReference>
<reference evidence="17" key="1">
    <citation type="submission" date="2010-04" db="EMBL/GenBank/DDBJ databases">
        <title>Complete sequence of Methanocaldococcus infernus ME.</title>
        <authorList>
            <consortium name="US DOE Joint Genome Institute"/>
            <person name="Lucas S."/>
            <person name="Copeland A."/>
            <person name="Lapidus A."/>
            <person name="Cheng J.-F."/>
            <person name="Bruce D."/>
            <person name="Goodwin L."/>
            <person name="Pitluck S."/>
            <person name="Munk A.C."/>
            <person name="Detter J.C."/>
            <person name="Han C."/>
            <person name="Tapia R."/>
            <person name="Land M."/>
            <person name="Hauser L."/>
            <person name="Kyrpides N."/>
            <person name="Mikhailova N."/>
            <person name="Sieprawska-Lupa M."/>
            <person name="Whitman W.B."/>
            <person name="Woyke T."/>
        </authorList>
    </citation>
    <scope>NUCLEOTIDE SEQUENCE [LARGE SCALE GENOMIC DNA]</scope>
    <source>
        <strain evidence="17">ME</strain>
    </source>
</reference>
<dbReference type="Proteomes" id="UP000002061">
    <property type="component" value="Chromosome"/>
</dbReference>
<keyword evidence="12 13" id="KW-0324">Glycolysis</keyword>
<evidence type="ECO:0000256" key="8">
    <source>
        <dbReference type="ARBA" id="ARBA00022679"/>
    </source>
</evidence>
<comment type="caution">
    <text evidence="13">Lacks conserved residue(s) required for the propagation of feature annotation.</text>
</comment>
<feature type="binding site" evidence="13">
    <location>
        <position position="164"/>
    </location>
    <ligand>
        <name>substrate</name>
    </ligand>
</feature>
<feature type="binding site" evidence="13 14">
    <location>
        <begin position="20"/>
        <end position="22"/>
    </location>
    <ligand>
        <name>substrate</name>
    </ligand>
</feature>
<dbReference type="EMBL" id="CP002009">
    <property type="protein sequence ID" value="ADG13089.1"/>
    <property type="molecule type" value="Genomic_DNA"/>
</dbReference>
<dbReference type="PANTHER" id="PTHR11406:SF23">
    <property type="entry name" value="PHOSPHOGLYCERATE KINASE 1, CHLOROPLASTIC-RELATED"/>
    <property type="match status" value="1"/>
</dbReference>
<evidence type="ECO:0000256" key="16">
    <source>
        <dbReference type="RuleBase" id="RU000532"/>
    </source>
</evidence>
<evidence type="ECO:0000256" key="10">
    <source>
        <dbReference type="ARBA" id="ARBA00022777"/>
    </source>
</evidence>
<keyword evidence="8 13" id="KW-0808">Transferase</keyword>
<dbReference type="GO" id="GO:0004618">
    <property type="term" value="F:phosphoglycerate kinase activity"/>
    <property type="evidence" value="ECO:0007669"/>
    <property type="project" value="UniProtKB-UniRule"/>
</dbReference>
<evidence type="ECO:0000256" key="3">
    <source>
        <dbReference type="ARBA" id="ARBA00004838"/>
    </source>
</evidence>
<feature type="binding site" evidence="13">
    <location>
        <begin position="361"/>
        <end position="364"/>
    </location>
    <ligand>
        <name>ATP</name>
        <dbReference type="ChEBI" id="CHEBI:30616"/>
    </ligand>
</feature>
<dbReference type="GO" id="GO:0043531">
    <property type="term" value="F:ADP binding"/>
    <property type="evidence" value="ECO:0007669"/>
    <property type="project" value="TreeGrafter"/>
</dbReference>